<dbReference type="PANTHER" id="PTHR36562">
    <property type="entry name" value="SERINE/ARGININE REPETITIVE MATRIX 2"/>
    <property type="match status" value="1"/>
</dbReference>
<dbReference type="InterPro" id="IPR051372">
    <property type="entry name" value="CWC21"/>
</dbReference>
<dbReference type="GO" id="GO:0008380">
    <property type="term" value="P:RNA splicing"/>
    <property type="evidence" value="ECO:0007669"/>
    <property type="project" value="UniProtKB-KW"/>
</dbReference>
<evidence type="ECO:0000313" key="10">
    <source>
        <dbReference type="Proteomes" id="UP000525078"/>
    </source>
</evidence>
<keyword evidence="3" id="KW-0507">mRNA processing</keyword>
<feature type="region of interest" description="Disordered" evidence="7">
    <location>
        <begin position="140"/>
        <end position="848"/>
    </location>
</feature>
<evidence type="ECO:0000259" key="8">
    <source>
        <dbReference type="SMART" id="SM01115"/>
    </source>
</evidence>
<name>A0A7J6FVG1_CANSA</name>
<dbReference type="Gene3D" id="6.10.140.420">
    <property type="match status" value="1"/>
</dbReference>
<evidence type="ECO:0000256" key="5">
    <source>
        <dbReference type="ARBA" id="ARBA00023187"/>
    </source>
</evidence>
<feature type="compositionally biased region" description="Low complexity" evidence="7">
    <location>
        <begin position="276"/>
        <end position="302"/>
    </location>
</feature>
<feature type="compositionally biased region" description="Basic residues" evidence="7">
    <location>
        <begin position="358"/>
        <end position="373"/>
    </location>
</feature>
<proteinExistence type="inferred from homology"/>
<feature type="compositionally biased region" description="Basic residues" evidence="7">
    <location>
        <begin position="309"/>
        <end position="319"/>
    </location>
</feature>
<reference evidence="9 10" key="1">
    <citation type="journal article" date="2020" name="bioRxiv">
        <title>Sequence and annotation of 42 cannabis genomes reveals extensive copy number variation in cannabinoid synthesis and pathogen resistance genes.</title>
        <authorList>
            <person name="Mckernan K.J."/>
            <person name="Helbert Y."/>
            <person name="Kane L.T."/>
            <person name="Ebling H."/>
            <person name="Zhang L."/>
            <person name="Liu B."/>
            <person name="Eaton Z."/>
            <person name="Mclaughlin S."/>
            <person name="Kingan S."/>
            <person name="Baybayan P."/>
            <person name="Concepcion G."/>
            <person name="Jordan M."/>
            <person name="Riva A."/>
            <person name="Barbazuk W."/>
            <person name="Harkins T."/>
        </authorList>
    </citation>
    <scope>NUCLEOTIDE SEQUENCE [LARGE SCALE GENOMIC DNA]</scope>
    <source>
        <strain evidence="10">cv. Jamaican Lion 4</strain>
        <tissue evidence="9">Leaf</tissue>
    </source>
</reference>
<dbReference type="GO" id="GO:0005681">
    <property type="term" value="C:spliceosomal complex"/>
    <property type="evidence" value="ECO:0007669"/>
    <property type="project" value="UniProtKB-KW"/>
</dbReference>
<dbReference type="CDD" id="cd21372">
    <property type="entry name" value="cwf21_CWC21-like"/>
    <property type="match status" value="1"/>
</dbReference>
<sequence>MYNGIGLQTPRGSGTNGYIQSNKFFVRPKTGKVAENTRGFEGDQGMAGVSRKANKDILEHDRKRQIELKLVVLEDKLTDQGYTDAEIAEKLAEARTTLEAAASSEDTGVFSLDKKVADTQSHQIAARKEKQMETLRAAFGIRDAEPDEEEEGEIDDGLGSSQKNGMDDDGKHQKREHSFLDRDSGWKKRTEEKNKSEKDVLKKSTKESTRKKEEYRKRRHGDESSDTDDSARNSRAVRKKHRKHSNGSDDEDFDKKRLVAKKLKKNRRHDSDDSDSATSDDSGSSSTDDSDSATSYDSFDTDGSARNLKAVRKKHRRSGRGSDKEDKKYKVAQKHKKSRRNDSDDTDSATSDDDVSKKNSRKQAKKSEKSHKRHDSDDDSSTDEDLSKARSIKGKVHTRRTERRHDSEDESDPASGKKAMNDRVKEEMNQHTSHRRHEDSFDVKDRNRRADGNGKGNRRHDVDSESDSEMKMKNDRIKEETNQHGSRRGHEDTFGGEDRNKRKNDRIEEQRSHYDKYKRHNGDSDGEDRNRWMADGNKNDYRRHDVDSESDYEKSTKPPHGATERSQRSGKSDHKFDNSDASSDEKIQKHRSRRHDSDDVELDSRSRYGRKGSKIVRQTTVEKRLVSSDSDTSDDSLAKDNESDFGTGARDYADNKIQRRKSVIESKVEYRDDVSRRVQRTSPEHDFRSGGGLGDEKRREISGSSDDESPNKNVKKSSELVGSKRFNDEVADEPRSRIYKKDDEQHVGRTDQEFEQRGGQRHVRSDEEQRVRKHGRDEDDYKYRRYERGNDDEYHGNRSYRRDEEQKHKDIDRDRQSDYSKRPRYDDSRSSERRRHDYERRKDDMARR</sequence>
<comment type="subcellular location">
    <subcellularLocation>
        <location evidence="1">Nucleus</location>
    </subcellularLocation>
</comment>
<evidence type="ECO:0000256" key="6">
    <source>
        <dbReference type="ARBA" id="ARBA00023242"/>
    </source>
</evidence>
<evidence type="ECO:0000256" key="7">
    <source>
        <dbReference type="SAM" id="MobiDB-lite"/>
    </source>
</evidence>
<feature type="compositionally biased region" description="Basic and acidic residues" evidence="7">
    <location>
        <begin position="419"/>
        <end position="429"/>
    </location>
</feature>
<evidence type="ECO:0000256" key="4">
    <source>
        <dbReference type="ARBA" id="ARBA00022728"/>
    </source>
</evidence>
<feature type="compositionally biased region" description="Basic and acidic residues" evidence="7">
    <location>
        <begin position="651"/>
        <end position="701"/>
    </location>
</feature>
<feature type="compositionally biased region" description="Basic and acidic residues" evidence="7">
    <location>
        <begin position="165"/>
        <end position="223"/>
    </location>
</feature>
<feature type="compositionally biased region" description="Basic and acidic residues" evidence="7">
    <location>
        <begin position="725"/>
        <end position="848"/>
    </location>
</feature>
<keyword evidence="5" id="KW-0508">mRNA splicing</keyword>
<dbReference type="PANTHER" id="PTHR36562:SF5">
    <property type="entry name" value="SERINE_ARGININE REPETITIVE MATRIX 2"/>
    <property type="match status" value="1"/>
</dbReference>
<feature type="compositionally biased region" description="Basic residues" evidence="7">
    <location>
        <begin position="330"/>
        <end position="339"/>
    </location>
</feature>
<comment type="similarity">
    <text evidence="2">Belongs to the CWC21 family.</text>
</comment>
<accession>A0A7J6FVG1</accession>
<dbReference type="InterPro" id="IPR013170">
    <property type="entry name" value="mRNA_splic_Cwf21_dom"/>
</dbReference>
<dbReference type="GO" id="GO:0006397">
    <property type="term" value="P:mRNA processing"/>
    <property type="evidence" value="ECO:0007669"/>
    <property type="project" value="UniProtKB-KW"/>
</dbReference>
<feature type="compositionally biased region" description="Basic and acidic residues" evidence="7">
    <location>
        <begin position="459"/>
        <end position="587"/>
    </location>
</feature>
<organism evidence="9 10">
    <name type="scientific">Cannabis sativa</name>
    <name type="common">Hemp</name>
    <name type="synonym">Marijuana</name>
    <dbReference type="NCBI Taxonomy" id="3483"/>
    <lineage>
        <taxon>Eukaryota</taxon>
        <taxon>Viridiplantae</taxon>
        <taxon>Streptophyta</taxon>
        <taxon>Embryophyta</taxon>
        <taxon>Tracheophyta</taxon>
        <taxon>Spermatophyta</taxon>
        <taxon>Magnoliopsida</taxon>
        <taxon>eudicotyledons</taxon>
        <taxon>Gunneridae</taxon>
        <taxon>Pentapetalae</taxon>
        <taxon>rosids</taxon>
        <taxon>fabids</taxon>
        <taxon>Rosales</taxon>
        <taxon>Cannabaceae</taxon>
        <taxon>Cannabis</taxon>
    </lineage>
</organism>
<evidence type="ECO:0000313" key="9">
    <source>
        <dbReference type="EMBL" id="KAF4374743.1"/>
    </source>
</evidence>
<feature type="compositionally biased region" description="Acidic residues" evidence="7">
    <location>
        <begin position="145"/>
        <end position="156"/>
    </location>
</feature>
<comment type="caution">
    <text evidence="9">The sequence shown here is derived from an EMBL/GenBank/DDBJ whole genome shotgun (WGS) entry which is preliminary data.</text>
</comment>
<feature type="compositionally biased region" description="Basic and acidic residues" evidence="7">
    <location>
        <begin position="436"/>
        <end position="452"/>
    </location>
</feature>
<dbReference type="AlphaFoldDB" id="A0A7J6FVG1"/>
<feature type="compositionally biased region" description="Basic and acidic residues" evidence="7">
    <location>
        <begin position="320"/>
        <end position="329"/>
    </location>
</feature>
<feature type="domain" description="CWF21" evidence="8">
    <location>
        <begin position="58"/>
        <end position="103"/>
    </location>
</feature>
<gene>
    <name evidence="9" type="ORF">F8388_020264</name>
</gene>
<feature type="compositionally biased region" description="Basic residues" evidence="7">
    <location>
        <begin position="235"/>
        <end position="245"/>
    </location>
</feature>
<dbReference type="Pfam" id="PF08312">
    <property type="entry name" value="cwf21"/>
    <property type="match status" value="1"/>
</dbReference>
<evidence type="ECO:0000256" key="1">
    <source>
        <dbReference type="ARBA" id="ARBA00004123"/>
    </source>
</evidence>
<dbReference type="SMART" id="SM01115">
    <property type="entry name" value="cwf21"/>
    <property type="match status" value="1"/>
</dbReference>
<feature type="compositionally biased region" description="Acidic residues" evidence="7">
    <location>
        <begin position="344"/>
        <end position="353"/>
    </location>
</feature>
<evidence type="ECO:0000256" key="3">
    <source>
        <dbReference type="ARBA" id="ARBA00022664"/>
    </source>
</evidence>
<keyword evidence="6" id="KW-0539">Nucleus</keyword>
<feature type="compositionally biased region" description="Basic residues" evidence="7">
    <location>
        <begin position="258"/>
        <end position="268"/>
    </location>
</feature>
<dbReference type="EMBL" id="JAATIP010000094">
    <property type="protein sequence ID" value="KAF4374743.1"/>
    <property type="molecule type" value="Genomic_DNA"/>
</dbReference>
<keyword evidence="4" id="KW-0747">Spliceosome</keyword>
<dbReference type="Proteomes" id="UP000525078">
    <property type="component" value="Unassembled WGS sequence"/>
</dbReference>
<feature type="compositionally biased region" description="Basic residues" evidence="7">
    <location>
        <begin position="390"/>
        <end position="402"/>
    </location>
</feature>
<protein>
    <recommendedName>
        <fullName evidence="8">CWF21 domain-containing protein</fullName>
    </recommendedName>
</protein>
<evidence type="ECO:0000256" key="2">
    <source>
        <dbReference type="ARBA" id="ARBA00005954"/>
    </source>
</evidence>